<dbReference type="EMBL" id="SPLM01000151">
    <property type="protein sequence ID" value="TMW54984.1"/>
    <property type="molecule type" value="Genomic_DNA"/>
</dbReference>
<comment type="caution">
    <text evidence="1">The sequence shown here is derived from an EMBL/GenBank/DDBJ whole genome shotgun (WGS) entry which is preliminary data.</text>
</comment>
<evidence type="ECO:0000313" key="1">
    <source>
        <dbReference type="EMBL" id="TMW54984.1"/>
    </source>
</evidence>
<evidence type="ECO:0000313" key="2">
    <source>
        <dbReference type="Proteomes" id="UP000794436"/>
    </source>
</evidence>
<protein>
    <submittedName>
        <fullName evidence="1">Uncharacterized protein</fullName>
    </submittedName>
</protein>
<organism evidence="1 2">
    <name type="scientific">Pythium oligandrum</name>
    <name type="common">Mycoparasitic fungus</name>
    <dbReference type="NCBI Taxonomy" id="41045"/>
    <lineage>
        <taxon>Eukaryota</taxon>
        <taxon>Sar</taxon>
        <taxon>Stramenopiles</taxon>
        <taxon>Oomycota</taxon>
        <taxon>Peronosporomycetes</taxon>
        <taxon>Pythiales</taxon>
        <taxon>Pythiaceae</taxon>
        <taxon>Pythium</taxon>
    </lineage>
</organism>
<gene>
    <name evidence="1" type="ORF">Poli38472_014755</name>
</gene>
<name>A0A8K1C205_PYTOL</name>
<accession>A0A8K1C205</accession>
<keyword evidence="2" id="KW-1185">Reference proteome</keyword>
<sequence>MRVFRPIAYLVAERLSFRSLSARVLLYTSGLHVFKRIVEGNAQRTAVWVVTGGADASSPELEARLEELYHALNGTAGILTMDQRGTGNSSPLECEAVDDVASGAPIDFNAVTNCINGHGDIIPEAFSITRQLGTSSTPRLLSFPTVGTFMSTDLELAQYSRRE</sequence>
<proteinExistence type="predicted"/>
<reference evidence="1" key="1">
    <citation type="submission" date="2019-03" db="EMBL/GenBank/DDBJ databases">
        <title>Long read genome sequence of the mycoparasitic Pythium oligandrum ATCC 38472 isolated from sugarbeet rhizosphere.</title>
        <authorList>
            <person name="Gaulin E."/>
        </authorList>
    </citation>
    <scope>NUCLEOTIDE SEQUENCE</scope>
    <source>
        <strain evidence="1">ATCC 38472_TT</strain>
    </source>
</reference>
<dbReference type="Proteomes" id="UP000794436">
    <property type="component" value="Unassembled WGS sequence"/>
</dbReference>
<dbReference type="AlphaFoldDB" id="A0A8K1C205"/>